<evidence type="ECO:0000313" key="10">
    <source>
        <dbReference type="Proteomes" id="UP000094285"/>
    </source>
</evidence>
<feature type="transmembrane region" description="Helical" evidence="8">
    <location>
        <begin position="202"/>
        <end position="221"/>
    </location>
</feature>
<comment type="subcellular location">
    <subcellularLocation>
        <location evidence="1">Membrane</location>
        <topology evidence="1">Multi-pass membrane protein</topology>
    </subcellularLocation>
</comment>
<feature type="transmembrane region" description="Helical" evidence="8">
    <location>
        <begin position="175"/>
        <end position="196"/>
    </location>
</feature>
<feature type="transmembrane region" description="Helical" evidence="8">
    <location>
        <begin position="406"/>
        <end position="428"/>
    </location>
</feature>
<protein>
    <recommendedName>
        <fullName evidence="11">Purine-cytosine permease</fullName>
    </recommendedName>
</protein>
<dbReference type="STRING" id="984487.A0A1E4SNP1"/>
<comment type="similarity">
    <text evidence="2 7">Belongs to the purine-cytosine permease (2.A.39) family.</text>
</comment>
<evidence type="ECO:0000256" key="8">
    <source>
        <dbReference type="SAM" id="Phobius"/>
    </source>
</evidence>
<dbReference type="InterPro" id="IPR001248">
    <property type="entry name" value="Pur-cyt_permease"/>
</dbReference>
<keyword evidence="6 7" id="KW-0472">Membrane</keyword>
<evidence type="ECO:0000256" key="3">
    <source>
        <dbReference type="ARBA" id="ARBA00022448"/>
    </source>
</evidence>
<feature type="transmembrane region" description="Helical" evidence="8">
    <location>
        <begin position="70"/>
        <end position="93"/>
    </location>
</feature>
<dbReference type="RefSeq" id="XP_020066230.1">
    <property type="nucleotide sequence ID" value="XM_020206599.1"/>
</dbReference>
<keyword evidence="5 8" id="KW-1133">Transmembrane helix</keyword>
<reference evidence="10" key="1">
    <citation type="submission" date="2016-05" db="EMBL/GenBank/DDBJ databases">
        <title>Comparative genomics of biotechnologically important yeasts.</title>
        <authorList>
            <consortium name="DOE Joint Genome Institute"/>
            <person name="Riley R."/>
            <person name="Haridas S."/>
            <person name="Wolfe K.H."/>
            <person name="Lopes M.R."/>
            <person name="Hittinger C.T."/>
            <person name="Goker M."/>
            <person name="Salamov A."/>
            <person name="Wisecaver J."/>
            <person name="Long T.M."/>
            <person name="Aerts A.L."/>
            <person name="Barry K."/>
            <person name="Choi C."/>
            <person name="Clum A."/>
            <person name="Coughlan A.Y."/>
            <person name="Deshpande S."/>
            <person name="Douglass A.P."/>
            <person name="Hanson S.J."/>
            <person name="Klenk H.-P."/>
            <person name="Labutti K."/>
            <person name="Lapidus A."/>
            <person name="Lindquist E."/>
            <person name="Lipzen A."/>
            <person name="Meier-Kolthoff J.P."/>
            <person name="Ohm R.A."/>
            <person name="Otillar R.P."/>
            <person name="Pangilinan J."/>
            <person name="Peng Y."/>
            <person name="Rokas A."/>
            <person name="Rosa C.A."/>
            <person name="Scheuner C."/>
            <person name="Sibirny A.A."/>
            <person name="Slot J.C."/>
            <person name="Stielow J.B."/>
            <person name="Sun H."/>
            <person name="Kurtzman C.P."/>
            <person name="Blackwell M."/>
            <person name="Grigoriev I.V."/>
            <person name="Jeffries T.W."/>
        </authorList>
    </citation>
    <scope>NUCLEOTIDE SEQUENCE [LARGE SCALE GENOMIC DNA]</scope>
    <source>
        <strain evidence="10">NRRL Y-17324</strain>
    </source>
</reference>
<evidence type="ECO:0000256" key="5">
    <source>
        <dbReference type="ARBA" id="ARBA00022989"/>
    </source>
</evidence>
<dbReference type="PANTHER" id="PTHR31806:SF17">
    <property type="entry name" value="VITAMIN B6 TRANSPORTER TPN1"/>
    <property type="match status" value="1"/>
</dbReference>
<dbReference type="Pfam" id="PF02133">
    <property type="entry name" value="Transp_cyt_pur"/>
    <property type="match status" value="1"/>
</dbReference>
<evidence type="ECO:0000256" key="2">
    <source>
        <dbReference type="ARBA" id="ARBA00008974"/>
    </source>
</evidence>
<dbReference type="OrthoDB" id="5428495at2759"/>
<dbReference type="GO" id="GO:0000329">
    <property type="term" value="C:fungal-type vacuole membrane"/>
    <property type="evidence" value="ECO:0007669"/>
    <property type="project" value="TreeGrafter"/>
</dbReference>
<feature type="transmembrane region" description="Helical" evidence="8">
    <location>
        <begin position="460"/>
        <end position="481"/>
    </location>
</feature>
<proteinExistence type="inferred from homology"/>
<dbReference type="PANTHER" id="PTHR31806">
    <property type="entry name" value="PURINE-CYTOSINE PERMEASE FCY2-RELATED"/>
    <property type="match status" value="1"/>
</dbReference>
<feature type="transmembrane region" description="Helical" evidence="8">
    <location>
        <begin position="375"/>
        <end position="394"/>
    </location>
</feature>
<organism evidence="9 10">
    <name type="scientific">Suhomyces tanzawaensis NRRL Y-17324</name>
    <dbReference type="NCBI Taxonomy" id="984487"/>
    <lineage>
        <taxon>Eukaryota</taxon>
        <taxon>Fungi</taxon>
        <taxon>Dikarya</taxon>
        <taxon>Ascomycota</taxon>
        <taxon>Saccharomycotina</taxon>
        <taxon>Pichiomycetes</taxon>
        <taxon>Debaryomycetaceae</taxon>
        <taxon>Suhomyces</taxon>
    </lineage>
</organism>
<dbReference type="GeneID" id="30980736"/>
<feature type="transmembrane region" description="Helical" evidence="8">
    <location>
        <begin position="501"/>
        <end position="520"/>
    </location>
</feature>
<dbReference type="EMBL" id="KV453910">
    <property type="protein sequence ID" value="ODV81108.1"/>
    <property type="molecule type" value="Genomic_DNA"/>
</dbReference>
<dbReference type="Gene3D" id="1.10.4160.10">
    <property type="entry name" value="Hydantoin permease"/>
    <property type="match status" value="1"/>
</dbReference>
<dbReference type="PIRSF" id="PIRSF002744">
    <property type="entry name" value="Pur-cyt_permease"/>
    <property type="match status" value="1"/>
</dbReference>
<evidence type="ECO:0008006" key="11">
    <source>
        <dbReference type="Google" id="ProtNLM"/>
    </source>
</evidence>
<feature type="transmembrane region" description="Helical" evidence="8">
    <location>
        <begin position="137"/>
        <end position="163"/>
    </location>
</feature>
<evidence type="ECO:0000256" key="4">
    <source>
        <dbReference type="ARBA" id="ARBA00022692"/>
    </source>
</evidence>
<dbReference type="InterPro" id="IPR026030">
    <property type="entry name" value="Pur-cyt_permease_Fcy2/21/22"/>
</dbReference>
<evidence type="ECO:0000256" key="7">
    <source>
        <dbReference type="PIRNR" id="PIRNR002744"/>
    </source>
</evidence>
<keyword evidence="10" id="KW-1185">Reference proteome</keyword>
<evidence type="ECO:0000256" key="6">
    <source>
        <dbReference type="ARBA" id="ARBA00023136"/>
    </source>
</evidence>
<dbReference type="Proteomes" id="UP000094285">
    <property type="component" value="Unassembled WGS sequence"/>
</dbReference>
<dbReference type="AlphaFoldDB" id="A0A1E4SNP1"/>
<name>A0A1E4SNP1_9ASCO</name>
<keyword evidence="4 8" id="KW-0812">Transmembrane</keyword>
<gene>
    <name evidence="9" type="ORF">CANTADRAFT_20648</name>
</gene>
<feature type="transmembrane region" description="Helical" evidence="8">
    <location>
        <begin position="100"/>
        <end position="117"/>
    </location>
</feature>
<sequence>MSKELKLSVDGHSTSATESYTEIKYTENKYFAWVYQLDEFGIETRGIERLTAEERRCTQQTLVWQFVNVIGLWFAACGGLTSMSSFFLATLVFGLNSKNALVSGIIGMLIGCLVPAYCSTMGPESGCRQIVSARLLFGQWGVKIVSFICIVGGVGWSVVNCVLGGEVLAGLGPNVPILAGIIIISVLSMVISIFGIRVLLRFQTVTAIPVTIASILFYIVVCKKIGYLKETDAMIAATNNSAITSTGNWLSFFTIGYSVTATWGSGASDYYILFPQETPPIQVFLVTFLGISVPTTFVAVVATLCGSIAYGYPPWNEAYQQFGVGGIINEAFKPWGNFGKFVVFVLYLSLVCNNIMNTYSCAFEFQLMDHRLVRVPRWCWVILVTVVYFVLSMVGKEHFSTIISNFLPMLAYWISIYITVLLEENLIFRTSERMRRLHHQENIPSGLHYNWSNWNKPQHFTMGLATVAAFCIGAVGPVLGMNQVYWRGPIAAKLGENGGDVGFWLCAAFTAVAYPPLRYLELKKFGR</sequence>
<accession>A0A1E4SNP1</accession>
<dbReference type="GO" id="GO:0005886">
    <property type="term" value="C:plasma membrane"/>
    <property type="evidence" value="ECO:0007669"/>
    <property type="project" value="TreeGrafter"/>
</dbReference>
<evidence type="ECO:0000313" key="9">
    <source>
        <dbReference type="EMBL" id="ODV81108.1"/>
    </source>
</evidence>
<feature type="transmembrane region" description="Helical" evidence="8">
    <location>
        <begin position="341"/>
        <end position="363"/>
    </location>
</feature>
<dbReference type="GO" id="GO:0022857">
    <property type="term" value="F:transmembrane transporter activity"/>
    <property type="evidence" value="ECO:0007669"/>
    <property type="project" value="InterPro"/>
</dbReference>
<keyword evidence="3 7" id="KW-0813">Transport</keyword>
<feature type="transmembrane region" description="Helical" evidence="8">
    <location>
        <begin position="283"/>
        <end position="312"/>
    </location>
</feature>
<evidence type="ECO:0000256" key="1">
    <source>
        <dbReference type="ARBA" id="ARBA00004141"/>
    </source>
</evidence>